<evidence type="ECO:0000313" key="2">
    <source>
        <dbReference type="Proteomes" id="UP000246073"/>
    </source>
</evidence>
<dbReference type="AlphaFoldDB" id="A0A2P9HIH3"/>
<organism evidence="1 2">
    <name type="scientific">Ochrobactrum soli</name>
    <dbReference type="NCBI Taxonomy" id="2448455"/>
    <lineage>
        <taxon>Bacteria</taxon>
        <taxon>Pseudomonadati</taxon>
        <taxon>Pseudomonadota</taxon>
        <taxon>Alphaproteobacteria</taxon>
        <taxon>Hyphomicrobiales</taxon>
        <taxon>Brucellaceae</taxon>
        <taxon>Brucella/Ochrobactrum group</taxon>
        <taxon>Ochrobactrum</taxon>
    </lineage>
</organism>
<sequence length="63" mass="7065">MHEMPPLRLLATVTGVAQLALTSRFSHQRLLWTSGLLKPLFGRGNDLCESSKGTIIQLQNFDR</sequence>
<reference evidence="2" key="1">
    <citation type="submission" date="2017-12" db="EMBL/GenBank/DDBJ databases">
        <authorList>
            <person name="Diaz M."/>
        </authorList>
    </citation>
    <scope>NUCLEOTIDE SEQUENCE [LARGE SCALE GENOMIC DNA]</scope>
    <source>
        <strain evidence="2">FI11154</strain>
    </source>
</reference>
<accession>A0A2P9HIH3</accession>
<dbReference type="EMBL" id="OOFM01000004">
    <property type="protein sequence ID" value="SPL63926.1"/>
    <property type="molecule type" value="Genomic_DNA"/>
</dbReference>
<proteinExistence type="predicted"/>
<name>A0A2P9HIH3_9HYPH</name>
<protein>
    <submittedName>
        <fullName evidence="1">Uncharacterized protein</fullName>
    </submittedName>
</protein>
<evidence type="ECO:0000313" key="1">
    <source>
        <dbReference type="EMBL" id="SPL63926.1"/>
    </source>
</evidence>
<gene>
    <name evidence="1" type="ORF">OHAE_3858</name>
</gene>
<dbReference type="Proteomes" id="UP000246073">
    <property type="component" value="Unassembled WGS sequence"/>
</dbReference>